<dbReference type="OrthoDB" id="5920525at2759"/>
<dbReference type="EMBL" id="BMAV01013197">
    <property type="protein sequence ID" value="GFY60534.1"/>
    <property type="molecule type" value="Genomic_DNA"/>
</dbReference>
<dbReference type="Proteomes" id="UP000886998">
    <property type="component" value="Unassembled WGS sequence"/>
</dbReference>
<accession>A0A8X6XVV5</accession>
<reference evidence="1" key="1">
    <citation type="submission" date="2020-08" db="EMBL/GenBank/DDBJ databases">
        <title>Multicomponent nature underlies the extraordinary mechanical properties of spider dragline silk.</title>
        <authorList>
            <person name="Kono N."/>
            <person name="Nakamura H."/>
            <person name="Mori M."/>
            <person name="Yoshida Y."/>
            <person name="Ohtoshi R."/>
            <person name="Malay A.D."/>
            <person name="Moran D.A.P."/>
            <person name="Tomita M."/>
            <person name="Numata K."/>
            <person name="Arakawa K."/>
        </authorList>
    </citation>
    <scope>NUCLEOTIDE SEQUENCE</scope>
</reference>
<name>A0A8X6XVV5_9ARAC</name>
<keyword evidence="2" id="KW-1185">Reference proteome</keyword>
<comment type="caution">
    <text evidence="1">The sequence shown here is derived from an EMBL/GenBank/DDBJ whole genome shotgun (WGS) entry which is preliminary data.</text>
</comment>
<organism evidence="1 2">
    <name type="scientific">Trichonephila inaurata madagascariensis</name>
    <dbReference type="NCBI Taxonomy" id="2747483"/>
    <lineage>
        <taxon>Eukaryota</taxon>
        <taxon>Metazoa</taxon>
        <taxon>Ecdysozoa</taxon>
        <taxon>Arthropoda</taxon>
        <taxon>Chelicerata</taxon>
        <taxon>Arachnida</taxon>
        <taxon>Araneae</taxon>
        <taxon>Araneomorphae</taxon>
        <taxon>Entelegynae</taxon>
        <taxon>Araneoidea</taxon>
        <taxon>Nephilidae</taxon>
        <taxon>Trichonephila</taxon>
        <taxon>Trichonephila inaurata</taxon>
    </lineage>
</organism>
<dbReference type="AlphaFoldDB" id="A0A8X6XVV5"/>
<proteinExistence type="predicted"/>
<evidence type="ECO:0000313" key="2">
    <source>
        <dbReference type="Proteomes" id="UP000886998"/>
    </source>
</evidence>
<protein>
    <submittedName>
        <fullName evidence="1">Uncharacterized protein</fullName>
    </submittedName>
</protein>
<evidence type="ECO:0000313" key="1">
    <source>
        <dbReference type="EMBL" id="GFY60534.1"/>
    </source>
</evidence>
<gene>
    <name evidence="1" type="ORF">TNIN_313651</name>
</gene>
<sequence length="107" mass="11959">MNASPFLVAATINYHLENAAEFQKGIPAKLKESMYVDNCVASVNTIGELNSFIKKVYPLEVTTVDSLPSPERDVADGPCLDQDQIPVVQRVRSSRYGRLFQQTKRLD</sequence>